<comment type="similarity">
    <text evidence="3">Belongs to the class-II pyridoxal-phosphate-dependent aminotransferase family. BioF subfamily.</text>
</comment>
<dbReference type="GO" id="GO:0030170">
    <property type="term" value="F:pyridoxal phosphate binding"/>
    <property type="evidence" value="ECO:0007669"/>
    <property type="project" value="InterPro"/>
</dbReference>
<dbReference type="InterPro" id="IPR050087">
    <property type="entry name" value="AON_synthase_class-II"/>
</dbReference>
<dbReference type="RefSeq" id="WP_146800100.1">
    <property type="nucleotide sequence ID" value="NZ_VOLP01000019.1"/>
</dbReference>
<dbReference type="Gene3D" id="3.40.640.10">
    <property type="entry name" value="Type I PLP-dependent aspartate aminotransferase-like (Major domain)"/>
    <property type="match status" value="1"/>
</dbReference>
<organism evidence="15 17">
    <name type="scientific">Colwellia hornerae</name>
    <dbReference type="NCBI Taxonomy" id="89402"/>
    <lineage>
        <taxon>Bacteria</taxon>
        <taxon>Pseudomonadati</taxon>
        <taxon>Pseudomonadota</taxon>
        <taxon>Gammaproteobacteria</taxon>
        <taxon>Alteromonadales</taxon>
        <taxon>Colwelliaceae</taxon>
        <taxon>Colwellia</taxon>
    </lineage>
</organism>
<dbReference type="EC" id="2.3.1.47" evidence="5"/>
<dbReference type="OrthoDB" id="9807157at2"/>
<evidence type="ECO:0000256" key="5">
    <source>
        <dbReference type="ARBA" id="ARBA00013187"/>
    </source>
</evidence>
<keyword evidence="8 12" id="KW-0663">Pyridoxal phosphate</keyword>
<dbReference type="InterPro" id="IPR015421">
    <property type="entry name" value="PyrdxlP-dep_Trfase_major"/>
</dbReference>
<dbReference type="Proteomes" id="UP000321525">
    <property type="component" value="Unassembled WGS sequence"/>
</dbReference>
<dbReference type="GO" id="GO:0008710">
    <property type="term" value="F:8-amino-7-oxononanoate synthase activity"/>
    <property type="evidence" value="ECO:0007669"/>
    <property type="project" value="UniProtKB-EC"/>
</dbReference>
<comment type="catalytic activity">
    <reaction evidence="11">
        <text>6-carboxyhexanoyl-[ACP] + L-alanine + H(+) = (8S)-8-amino-7-oxononanoate + holo-[ACP] + CO2</text>
        <dbReference type="Rhea" id="RHEA:42288"/>
        <dbReference type="Rhea" id="RHEA-COMP:9685"/>
        <dbReference type="Rhea" id="RHEA-COMP:9955"/>
        <dbReference type="ChEBI" id="CHEBI:15378"/>
        <dbReference type="ChEBI" id="CHEBI:16526"/>
        <dbReference type="ChEBI" id="CHEBI:57972"/>
        <dbReference type="ChEBI" id="CHEBI:64479"/>
        <dbReference type="ChEBI" id="CHEBI:78846"/>
        <dbReference type="ChEBI" id="CHEBI:149468"/>
        <dbReference type="EC" id="2.3.1.47"/>
    </reaction>
</comment>
<dbReference type="GO" id="GO:0009102">
    <property type="term" value="P:biotin biosynthetic process"/>
    <property type="evidence" value="ECO:0007669"/>
    <property type="project" value="UniProtKB-KW"/>
</dbReference>
<dbReference type="PANTHER" id="PTHR13693">
    <property type="entry name" value="CLASS II AMINOTRANSFERASE/8-AMINO-7-OXONONANOATE SYNTHASE"/>
    <property type="match status" value="1"/>
</dbReference>
<keyword evidence="6" id="KW-0808">Transferase</keyword>
<gene>
    <name evidence="14" type="ORF">ESZ26_14035</name>
    <name evidence="15" type="ORF">ESZ27_14885</name>
</gene>
<protein>
    <recommendedName>
        <fullName evidence="5">8-amino-7-oxononanoate synthase</fullName>
        <ecNumber evidence="5">2.3.1.47</ecNumber>
    </recommendedName>
    <alternativeName>
        <fullName evidence="9">7-keto-8-amino-pelargonic acid synthase</fullName>
    </alternativeName>
    <alternativeName>
        <fullName evidence="10">8-amino-7-ketopelargonate synthase</fullName>
    </alternativeName>
</protein>
<evidence type="ECO:0000259" key="13">
    <source>
        <dbReference type="Pfam" id="PF00155"/>
    </source>
</evidence>
<dbReference type="AlphaFoldDB" id="A0A5C6Q6D7"/>
<dbReference type="Pfam" id="PF00155">
    <property type="entry name" value="Aminotran_1_2"/>
    <property type="match status" value="1"/>
</dbReference>
<evidence type="ECO:0000256" key="1">
    <source>
        <dbReference type="ARBA" id="ARBA00001933"/>
    </source>
</evidence>
<sequence>MSFNFIAEQVAQQKEKSQYRQRQCISEQNGREVVVAGKRYLNFSSNDYLGLNHHPLINKALQEGVDKYGSCASASSLITGFHYAHQALEDEVCQWLNKPRCLLYSSGFAANSGVLQALGKKDCQFILDKLSHASLIDGALASEASVKRYLHNDHQQLEQHLAKSLFENKLIISEGVFSMDGNRADVTQLINIAKQQQAMLYMDDAHSIGIVGHTGQGSSSFGQVDIVMATFGKALATSGAFIACDEDVYDYLVNFSRHYIYSTAISPAVAWATKASIKLVQNESWRRDHIIELSALLSTKLDSQITIIPSSSSIHAIVIGSEKRTLEICQYLKNRGIWLTAIRPPTVAKNSSRLRVTITASHKESDINYLADCLNEVLG</sequence>
<evidence type="ECO:0000313" key="17">
    <source>
        <dbReference type="Proteomes" id="UP000321917"/>
    </source>
</evidence>
<evidence type="ECO:0000256" key="8">
    <source>
        <dbReference type="ARBA" id="ARBA00022898"/>
    </source>
</evidence>
<comment type="pathway">
    <text evidence="2">Cofactor biosynthesis; biotin biosynthesis.</text>
</comment>
<keyword evidence="16" id="KW-1185">Reference proteome</keyword>
<dbReference type="PROSITE" id="PS00599">
    <property type="entry name" value="AA_TRANSFER_CLASS_2"/>
    <property type="match status" value="1"/>
</dbReference>
<dbReference type="Gene3D" id="3.90.1150.10">
    <property type="entry name" value="Aspartate Aminotransferase, domain 1"/>
    <property type="match status" value="1"/>
</dbReference>
<evidence type="ECO:0000256" key="9">
    <source>
        <dbReference type="ARBA" id="ARBA00032610"/>
    </source>
</evidence>
<dbReference type="EMBL" id="VOLQ01000033">
    <property type="protein sequence ID" value="TWX64261.1"/>
    <property type="molecule type" value="Genomic_DNA"/>
</dbReference>
<evidence type="ECO:0000256" key="4">
    <source>
        <dbReference type="ARBA" id="ARBA00011738"/>
    </source>
</evidence>
<evidence type="ECO:0000256" key="11">
    <source>
        <dbReference type="ARBA" id="ARBA00047715"/>
    </source>
</evidence>
<dbReference type="Proteomes" id="UP000321917">
    <property type="component" value="Unassembled WGS sequence"/>
</dbReference>
<dbReference type="InterPro" id="IPR001917">
    <property type="entry name" value="Aminotrans_II_pyridoxalP_BS"/>
</dbReference>
<evidence type="ECO:0000313" key="15">
    <source>
        <dbReference type="EMBL" id="TWX64261.1"/>
    </source>
</evidence>
<comment type="subunit">
    <text evidence="4">Homodimer.</text>
</comment>
<evidence type="ECO:0000256" key="3">
    <source>
        <dbReference type="ARBA" id="ARBA00010008"/>
    </source>
</evidence>
<evidence type="ECO:0000313" key="14">
    <source>
        <dbReference type="EMBL" id="TWX57074.1"/>
    </source>
</evidence>
<dbReference type="InterPro" id="IPR015424">
    <property type="entry name" value="PyrdxlP-dep_Trfase"/>
</dbReference>
<feature type="domain" description="Aminotransferase class I/classII large" evidence="13">
    <location>
        <begin position="40"/>
        <end position="372"/>
    </location>
</feature>
<comment type="cofactor">
    <cofactor evidence="1 12">
        <name>pyridoxal 5'-phosphate</name>
        <dbReference type="ChEBI" id="CHEBI:597326"/>
    </cofactor>
</comment>
<reference evidence="15 17" key="1">
    <citation type="submission" date="2019-07" db="EMBL/GenBank/DDBJ databases">
        <title>Genomes of sea-ice associated Colwellia species.</title>
        <authorList>
            <person name="Bowman J.P."/>
        </authorList>
    </citation>
    <scope>NUCLEOTIDE SEQUENCE [LARGE SCALE GENOMIC DNA]</scope>
    <source>
        <strain evidence="14 16">ACAM 607</strain>
        <strain evidence="15 17">IC036</strain>
    </source>
</reference>
<dbReference type="InterPro" id="IPR004839">
    <property type="entry name" value="Aminotransferase_I/II_large"/>
</dbReference>
<proteinExistence type="inferred from homology"/>
<comment type="caution">
    <text evidence="15">The sequence shown here is derived from an EMBL/GenBank/DDBJ whole genome shotgun (WGS) entry which is preliminary data.</text>
</comment>
<evidence type="ECO:0000256" key="6">
    <source>
        <dbReference type="ARBA" id="ARBA00022679"/>
    </source>
</evidence>
<evidence type="ECO:0000313" key="16">
    <source>
        <dbReference type="Proteomes" id="UP000321525"/>
    </source>
</evidence>
<keyword evidence="7" id="KW-0093">Biotin biosynthesis</keyword>
<dbReference type="PANTHER" id="PTHR13693:SF100">
    <property type="entry name" value="8-AMINO-7-OXONONANOATE SYNTHASE"/>
    <property type="match status" value="1"/>
</dbReference>
<evidence type="ECO:0000256" key="12">
    <source>
        <dbReference type="RuleBase" id="RU003693"/>
    </source>
</evidence>
<accession>A0A5C6Q6D7</accession>
<evidence type="ECO:0000256" key="10">
    <source>
        <dbReference type="ARBA" id="ARBA00033381"/>
    </source>
</evidence>
<evidence type="ECO:0000256" key="7">
    <source>
        <dbReference type="ARBA" id="ARBA00022756"/>
    </source>
</evidence>
<dbReference type="SUPFAM" id="SSF53383">
    <property type="entry name" value="PLP-dependent transferases"/>
    <property type="match status" value="1"/>
</dbReference>
<dbReference type="InterPro" id="IPR015422">
    <property type="entry name" value="PyrdxlP-dep_Trfase_small"/>
</dbReference>
<name>A0A5C6Q6D7_9GAMM</name>
<dbReference type="EMBL" id="VOLR01000020">
    <property type="protein sequence ID" value="TWX57074.1"/>
    <property type="molecule type" value="Genomic_DNA"/>
</dbReference>
<evidence type="ECO:0000256" key="2">
    <source>
        <dbReference type="ARBA" id="ARBA00004746"/>
    </source>
</evidence>